<evidence type="ECO:0000313" key="2">
    <source>
        <dbReference type="Proteomes" id="UP000664417"/>
    </source>
</evidence>
<evidence type="ECO:0000313" key="1">
    <source>
        <dbReference type="EMBL" id="MBO1318269.1"/>
    </source>
</evidence>
<sequence>MKYASIVLELPDNELFTPAKIFRFALERGLLERFGLEDMERLRYRIRVNLAQFSTRHKFPKSGDGVVFLPGQPATAGWVGRRWKEAMRRSLERHQKA</sequence>
<organism evidence="1 2">
    <name type="scientific">Acanthopleuribacter pedis</name>
    <dbReference type="NCBI Taxonomy" id="442870"/>
    <lineage>
        <taxon>Bacteria</taxon>
        <taxon>Pseudomonadati</taxon>
        <taxon>Acidobacteriota</taxon>
        <taxon>Holophagae</taxon>
        <taxon>Acanthopleuribacterales</taxon>
        <taxon>Acanthopleuribacteraceae</taxon>
        <taxon>Acanthopleuribacter</taxon>
    </lineage>
</organism>
<reference evidence="1" key="1">
    <citation type="submission" date="2021-03" db="EMBL/GenBank/DDBJ databases">
        <authorList>
            <person name="Wang G."/>
        </authorList>
    </citation>
    <scope>NUCLEOTIDE SEQUENCE</scope>
    <source>
        <strain evidence="1">KCTC 12899</strain>
    </source>
</reference>
<dbReference type="EMBL" id="JAFREP010000005">
    <property type="protein sequence ID" value="MBO1318269.1"/>
    <property type="molecule type" value="Genomic_DNA"/>
</dbReference>
<name>A0A8J7U300_9BACT</name>
<keyword evidence="2" id="KW-1185">Reference proteome</keyword>
<protein>
    <submittedName>
        <fullName evidence="1">Uncharacterized protein</fullName>
    </submittedName>
</protein>
<proteinExistence type="predicted"/>
<dbReference type="AlphaFoldDB" id="A0A8J7U300"/>
<gene>
    <name evidence="1" type="ORF">J3U88_07375</name>
</gene>
<comment type="caution">
    <text evidence="1">The sequence shown here is derived from an EMBL/GenBank/DDBJ whole genome shotgun (WGS) entry which is preliminary data.</text>
</comment>
<accession>A0A8J7U300</accession>
<dbReference type="Proteomes" id="UP000664417">
    <property type="component" value="Unassembled WGS sequence"/>
</dbReference>
<dbReference type="RefSeq" id="WP_207857939.1">
    <property type="nucleotide sequence ID" value="NZ_JAFREP010000005.1"/>
</dbReference>